<reference evidence="12 13" key="1">
    <citation type="submission" date="2017-10" db="EMBL/GenBank/DDBJ databases">
        <title>Massilia psychrophilum sp. nov., a novel purple-pigmented bacterium isolated from Tianshan glacier, Xinjiang Municipality, China.</title>
        <authorList>
            <person name="Wang H."/>
        </authorList>
    </citation>
    <scope>NUCLEOTIDE SEQUENCE [LARGE SCALE GENOMIC DNA]</scope>
    <source>
        <strain evidence="12 13">JCM 30074</strain>
    </source>
</reference>
<accession>A0A2G8T8H3</accession>
<dbReference type="InterPro" id="IPR052155">
    <property type="entry name" value="Biofilm_reg_signaling"/>
</dbReference>
<name>A0A2G8T8H3_9BURK</name>
<feature type="transmembrane region" description="Helical" evidence="7">
    <location>
        <begin position="134"/>
        <end position="162"/>
    </location>
</feature>
<dbReference type="EMBL" id="PDOC01000029">
    <property type="protein sequence ID" value="PIL42341.1"/>
    <property type="molecule type" value="Genomic_DNA"/>
</dbReference>
<dbReference type="Pfam" id="PF13426">
    <property type="entry name" value="PAS_9"/>
    <property type="match status" value="1"/>
</dbReference>
<dbReference type="Pfam" id="PF05231">
    <property type="entry name" value="MASE1"/>
    <property type="match status" value="1"/>
</dbReference>
<keyword evidence="2" id="KW-1003">Cell membrane</keyword>
<feature type="transmembrane region" description="Helical" evidence="7">
    <location>
        <begin position="28"/>
        <end position="48"/>
    </location>
</feature>
<proteinExistence type="predicted"/>
<dbReference type="Gene3D" id="3.30.450.20">
    <property type="entry name" value="PAS domain"/>
    <property type="match status" value="1"/>
</dbReference>
<dbReference type="Pfam" id="PF00563">
    <property type="entry name" value="EAL"/>
    <property type="match status" value="1"/>
</dbReference>
<dbReference type="GO" id="GO:0005886">
    <property type="term" value="C:plasma membrane"/>
    <property type="evidence" value="ECO:0007669"/>
    <property type="project" value="UniProtKB-SubCell"/>
</dbReference>
<feature type="transmembrane region" description="Helical" evidence="7">
    <location>
        <begin position="103"/>
        <end position="122"/>
    </location>
</feature>
<dbReference type="PROSITE" id="PS50112">
    <property type="entry name" value="PAS"/>
    <property type="match status" value="1"/>
</dbReference>
<dbReference type="InterPro" id="IPR042240">
    <property type="entry name" value="CHASE_sf"/>
</dbReference>
<keyword evidence="13" id="KW-1185">Reference proteome</keyword>
<evidence type="ECO:0000259" key="8">
    <source>
        <dbReference type="PROSITE" id="PS50112"/>
    </source>
</evidence>
<feature type="transmembrane region" description="Helical" evidence="7">
    <location>
        <begin position="54"/>
        <end position="70"/>
    </location>
</feature>
<evidence type="ECO:0000256" key="2">
    <source>
        <dbReference type="ARBA" id="ARBA00022475"/>
    </source>
</evidence>
<feature type="domain" description="GGDEF" evidence="11">
    <location>
        <begin position="698"/>
        <end position="831"/>
    </location>
</feature>
<dbReference type="InterPro" id="IPR006189">
    <property type="entry name" value="CHASE_dom"/>
</dbReference>
<dbReference type="InterPro" id="IPR029787">
    <property type="entry name" value="Nucleotide_cyclase"/>
</dbReference>
<dbReference type="InterPro" id="IPR035919">
    <property type="entry name" value="EAL_sf"/>
</dbReference>
<evidence type="ECO:0000256" key="4">
    <source>
        <dbReference type="ARBA" id="ARBA00022989"/>
    </source>
</evidence>
<dbReference type="InterPro" id="IPR001633">
    <property type="entry name" value="EAL_dom"/>
</dbReference>
<dbReference type="Pfam" id="PF03924">
    <property type="entry name" value="CHASE"/>
    <property type="match status" value="1"/>
</dbReference>
<gene>
    <name evidence="12" type="ORF">CR105_24985</name>
</gene>
<dbReference type="PROSITE" id="PS50883">
    <property type="entry name" value="EAL"/>
    <property type="match status" value="1"/>
</dbReference>
<dbReference type="InterPro" id="IPR035965">
    <property type="entry name" value="PAS-like_dom_sf"/>
</dbReference>
<keyword evidence="4 7" id="KW-1133">Transmembrane helix</keyword>
<dbReference type="InterPro" id="IPR043128">
    <property type="entry name" value="Rev_trsase/Diguanyl_cyclase"/>
</dbReference>
<dbReference type="Gene3D" id="3.30.70.270">
    <property type="match status" value="1"/>
</dbReference>
<evidence type="ECO:0000256" key="7">
    <source>
        <dbReference type="SAM" id="Phobius"/>
    </source>
</evidence>
<evidence type="ECO:0000256" key="3">
    <source>
        <dbReference type="ARBA" id="ARBA00022692"/>
    </source>
</evidence>
<dbReference type="InterPro" id="IPR007895">
    <property type="entry name" value="MASE1"/>
</dbReference>
<dbReference type="GO" id="GO:0007165">
    <property type="term" value="P:signal transduction"/>
    <property type="evidence" value="ECO:0007669"/>
    <property type="project" value="UniProtKB-ARBA"/>
</dbReference>
<feature type="transmembrane region" description="Helical" evidence="7">
    <location>
        <begin position="77"/>
        <end position="97"/>
    </location>
</feature>
<evidence type="ECO:0000259" key="11">
    <source>
        <dbReference type="PROSITE" id="PS50887"/>
    </source>
</evidence>
<dbReference type="SUPFAM" id="SSF55785">
    <property type="entry name" value="PYP-like sensor domain (PAS domain)"/>
    <property type="match status" value="1"/>
</dbReference>
<dbReference type="SUPFAM" id="SSF55073">
    <property type="entry name" value="Nucleotide cyclase"/>
    <property type="match status" value="1"/>
</dbReference>
<evidence type="ECO:0000256" key="6">
    <source>
        <dbReference type="SAM" id="Coils"/>
    </source>
</evidence>
<dbReference type="SMART" id="SM00052">
    <property type="entry name" value="EAL"/>
    <property type="match status" value="1"/>
</dbReference>
<dbReference type="CDD" id="cd00130">
    <property type="entry name" value="PAS"/>
    <property type="match status" value="1"/>
</dbReference>
<keyword evidence="6" id="KW-0175">Coiled coil</keyword>
<evidence type="ECO:0000259" key="9">
    <source>
        <dbReference type="PROSITE" id="PS50839"/>
    </source>
</evidence>
<dbReference type="PANTHER" id="PTHR44757:SF2">
    <property type="entry name" value="BIOFILM ARCHITECTURE MAINTENANCE PROTEIN MBAA"/>
    <property type="match status" value="1"/>
</dbReference>
<keyword evidence="5 7" id="KW-0472">Membrane</keyword>
<dbReference type="Gene3D" id="3.20.20.450">
    <property type="entry name" value="EAL domain"/>
    <property type="match status" value="1"/>
</dbReference>
<comment type="subcellular location">
    <subcellularLocation>
        <location evidence="1">Cell membrane</location>
        <topology evidence="1">Multi-pass membrane protein</topology>
    </subcellularLocation>
</comment>
<feature type="domain" description="PAS" evidence="8">
    <location>
        <begin position="546"/>
        <end position="590"/>
    </location>
</feature>
<keyword evidence="3 7" id="KW-0812">Transmembrane</keyword>
<dbReference type="CDD" id="cd01948">
    <property type="entry name" value="EAL"/>
    <property type="match status" value="1"/>
</dbReference>
<feature type="transmembrane region" description="Helical" evidence="7">
    <location>
        <begin position="174"/>
        <end position="196"/>
    </location>
</feature>
<evidence type="ECO:0000256" key="1">
    <source>
        <dbReference type="ARBA" id="ARBA00004651"/>
    </source>
</evidence>
<protein>
    <submittedName>
        <fullName evidence="12">Diguanylate cyclase</fullName>
    </submittedName>
</protein>
<dbReference type="InterPro" id="IPR000160">
    <property type="entry name" value="GGDEF_dom"/>
</dbReference>
<feature type="domain" description="CHASE" evidence="9">
    <location>
        <begin position="290"/>
        <end position="439"/>
    </location>
</feature>
<evidence type="ECO:0000259" key="10">
    <source>
        <dbReference type="PROSITE" id="PS50883"/>
    </source>
</evidence>
<dbReference type="NCBIfam" id="TIGR00229">
    <property type="entry name" value="sensory_box"/>
    <property type="match status" value="1"/>
</dbReference>
<evidence type="ECO:0000313" key="13">
    <source>
        <dbReference type="Proteomes" id="UP000230390"/>
    </source>
</evidence>
<dbReference type="SMART" id="SM00267">
    <property type="entry name" value="GGDEF"/>
    <property type="match status" value="1"/>
</dbReference>
<feature type="transmembrane region" description="Helical" evidence="7">
    <location>
        <begin position="208"/>
        <end position="225"/>
    </location>
</feature>
<dbReference type="NCBIfam" id="TIGR00254">
    <property type="entry name" value="GGDEF"/>
    <property type="match status" value="1"/>
</dbReference>
<evidence type="ECO:0000313" key="12">
    <source>
        <dbReference type="EMBL" id="PIL42341.1"/>
    </source>
</evidence>
<dbReference type="AlphaFoldDB" id="A0A2G8T8H3"/>
<dbReference type="PANTHER" id="PTHR44757">
    <property type="entry name" value="DIGUANYLATE CYCLASE DGCP"/>
    <property type="match status" value="1"/>
</dbReference>
<feature type="domain" description="EAL" evidence="10">
    <location>
        <begin position="840"/>
        <end position="1094"/>
    </location>
</feature>
<dbReference type="CDD" id="cd01949">
    <property type="entry name" value="GGDEF"/>
    <property type="match status" value="1"/>
</dbReference>
<sequence>MIFVAAKLHRILEGFTLHSPSGARHKAFAANLWLALACLAAEWIGQLLADHPGQPAPLSLAAGIAVAALYSRGWLMLPGLVGAIFLPALLPAFPGAVVTGTPGLLLAAASLLQAIVGAALMRRWVDPAIASGRAVLRFVLLTPLICCIRATASIVVLAMLAPQEIAAAGVGLNWLTWWIGDAIGILLAAPVCWAAIGRPRALWRPRRLLVALPLIIAAAAFIAIYRQALRWEHEEQLHTFRMKAQEVGQMMQAALSEHERFIAGVARAIDDPGVVRTRGGPAGVLNPDNFFDIAGAYLHQRPELMAMAWLPRVTGAQRADFEAWGSTYFGRRFEVLDITDDGVRRAAPRADYYPVLLIQPASGEVLLGRDFMSEPLRGAALAATLGSGRPAASAPVKLSQTGTRGVHLLQRVAGLDTEPTGVLNLALRADAYVGRALAQSGFDHFLVAFADITERASPVTMTDTIGARTDGPRYRSELAFGGRRYELRLAPDDAYQSSQPSWQSWSVLTGGLLLTALMGALMLVISGERTQIQAQVDDATARLREREARLQAILDNAADAIITVDRDGAVLSANPAAGALFVYPPEQLCGLRVDHLLDMPEGDGAALPCLAQSGGVARELAGTTSAGNRFPLSLSASQVTLRHEDIFVCIIHDLTEQRRAQEHIYQLAHHDTLTGLENRFALNQHLEQLLAQARRAGHAVALLFLDLDHFKKINDSHGHQTGDLLLVEVAQRLRELLRDVDIIARLGGDEFIVVMAGALTPELVSAVAVRIVQSLSAPYHFSGQTMYSGASVGIAMFPDDAANAATLLRHADTAMYVAKSHGRGNFQFYSPAMNVATHERLLMENRIWVALGQQQFELYLQPQVSLDNGRVVGAEALLRWDHPELGLTGPERIIPVAEESGLILALGDWVLARAVALMAEWKRDGFAGLRMAVNLSARQCHGRELLPRLDRLLADAGVDPSLLELEITESAAMHDPEHTRHLLRALRERGINVAIDDFGTGYSSLSYLKLFAIDRIKIDGSFVTDIETDPNDAAIVTATIGMAHAMGLTVLAEGVETAAQRNFLRLHVCDEAQGYLFARPMPPAQFREFMMRAKGQALGPLS</sequence>
<dbReference type="PROSITE" id="PS50887">
    <property type="entry name" value="GGDEF"/>
    <property type="match status" value="1"/>
</dbReference>
<dbReference type="GO" id="GO:0003824">
    <property type="term" value="F:catalytic activity"/>
    <property type="evidence" value="ECO:0007669"/>
    <property type="project" value="UniProtKB-ARBA"/>
</dbReference>
<dbReference type="FunFam" id="3.30.70.270:FF:000001">
    <property type="entry name" value="Diguanylate cyclase domain protein"/>
    <property type="match status" value="1"/>
</dbReference>
<dbReference type="SMART" id="SM00091">
    <property type="entry name" value="PAS"/>
    <property type="match status" value="1"/>
</dbReference>
<dbReference type="Proteomes" id="UP000230390">
    <property type="component" value="Unassembled WGS sequence"/>
</dbReference>
<dbReference type="InterPro" id="IPR000014">
    <property type="entry name" value="PAS"/>
</dbReference>
<dbReference type="SMART" id="SM01079">
    <property type="entry name" value="CHASE"/>
    <property type="match status" value="1"/>
</dbReference>
<dbReference type="Gene3D" id="3.30.450.350">
    <property type="entry name" value="CHASE domain"/>
    <property type="match status" value="1"/>
</dbReference>
<organism evidence="12 13">
    <name type="scientific">Massilia eurypsychrophila</name>
    <dbReference type="NCBI Taxonomy" id="1485217"/>
    <lineage>
        <taxon>Bacteria</taxon>
        <taxon>Pseudomonadati</taxon>
        <taxon>Pseudomonadota</taxon>
        <taxon>Betaproteobacteria</taxon>
        <taxon>Burkholderiales</taxon>
        <taxon>Oxalobacteraceae</taxon>
        <taxon>Telluria group</taxon>
        <taxon>Massilia</taxon>
    </lineage>
</organism>
<dbReference type="SUPFAM" id="SSF141868">
    <property type="entry name" value="EAL domain-like"/>
    <property type="match status" value="1"/>
</dbReference>
<comment type="caution">
    <text evidence="12">The sequence shown here is derived from an EMBL/GenBank/DDBJ whole genome shotgun (WGS) entry which is preliminary data.</text>
</comment>
<dbReference type="Pfam" id="PF00990">
    <property type="entry name" value="GGDEF"/>
    <property type="match status" value="1"/>
</dbReference>
<evidence type="ECO:0000256" key="5">
    <source>
        <dbReference type="ARBA" id="ARBA00023136"/>
    </source>
</evidence>
<dbReference type="PROSITE" id="PS50839">
    <property type="entry name" value="CHASE"/>
    <property type="match status" value="1"/>
</dbReference>
<dbReference type="OrthoDB" id="9813903at2"/>
<feature type="coiled-coil region" evidence="6">
    <location>
        <begin position="529"/>
        <end position="556"/>
    </location>
</feature>